<feature type="domain" description="2Fe-2S ferredoxin-type" evidence="8">
    <location>
        <begin position="232"/>
        <end position="321"/>
    </location>
</feature>
<dbReference type="InterPro" id="IPR050415">
    <property type="entry name" value="MRET"/>
</dbReference>
<evidence type="ECO:0000256" key="3">
    <source>
        <dbReference type="ARBA" id="ARBA00022714"/>
    </source>
</evidence>
<dbReference type="EMBL" id="JACSQC010000002">
    <property type="protein sequence ID" value="MBD8043395.1"/>
    <property type="molecule type" value="Genomic_DNA"/>
</dbReference>
<dbReference type="PANTHER" id="PTHR47354">
    <property type="entry name" value="NADH OXIDOREDUCTASE HCR"/>
    <property type="match status" value="1"/>
</dbReference>
<organism evidence="10 11">
    <name type="scientific">Arthrobacter pullicola</name>
    <dbReference type="NCBI Taxonomy" id="2762224"/>
    <lineage>
        <taxon>Bacteria</taxon>
        <taxon>Bacillati</taxon>
        <taxon>Actinomycetota</taxon>
        <taxon>Actinomycetes</taxon>
        <taxon>Micrococcales</taxon>
        <taxon>Micrococcaceae</taxon>
        <taxon>Arthrobacter</taxon>
    </lineage>
</organism>
<evidence type="ECO:0000256" key="1">
    <source>
        <dbReference type="ARBA" id="ARBA00001974"/>
    </source>
</evidence>
<evidence type="ECO:0000259" key="8">
    <source>
        <dbReference type="PROSITE" id="PS51085"/>
    </source>
</evidence>
<dbReference type="InterPro" id="IPR001433">
    <property type="entry name" value="OxRdtase_FAD/NAD-bd"/>
</dbReference>
<dbReference type="PRINTS" id="PR00409">
    <property type="entry name" value="PHDIOXRDTASE"/>
</dbReference>
<dbReference type="InterPro" id="IPR017927">
    <property type="entry name" value="FAD-bd_FR_type"/>
</dbReference>
<keyword evidence="5" id="KW-0560">Oxidoreductase</keyword>
<reference evidence="10 11" key="1">
    <citation type="submission" date="2020-08" db="EMBL/GenBank/DDBJ databases">
        <title>A Genomic Blueprint of the Chicken Gut Microbiome.</title>
        <authorList>
            <person name="Gilroy R."/>
            <person name="Ravi A."/>
            <person name="Getino M."/>
            <person name="Pursley I."/>
            <person name="Horton D.L."/>
            <person name="Alikhan N.-F."/>
            <person name="Baker D."/>
            <person name="Gharbi K."/>
            <person name="Hall N."/>
            <person name="Watson M."/>
            <person name="Adriaenssens E.M."/>
            <person name="Foster-Nyarko E."/>
            <person name="Jarju S."/>
            <person name="Secka A."/>
            <person name="Antonio M."/>
            <person name="Oren A."/>
            <person name="Chaudhuri R."/>
            <person name="La Ragione R.M."/>
            <person name="Hildebrand F."/>
            <person name="Pallen M.J."/>
        </authorList>
    </citation>
    <scope>NUCLEOTIDE SEQUENCE [LARGE SCALE GENOMIC DNA]</scope>
    <source>
        <strain evidence="10 11">Sa2BUA2</strain>
    </source>
</reference>
<keyword evidence="6" id="KW-0408">Iron</keyword>
<dbReference type="PROSITE" id="PS51085">
    <property type="entry name" value="2FE2S_FER_2"/>
    <property type="match status" value="1"/>
</dbReference>
<dbReference type="RefSeq" id="WP_191746296.1">
    <property type="nucleotide sequence ID" value="NZ_JACSQC010000002.1"/>
</dbReference>
<evidence type="ECO:0000256" key="2">
    <source>
        <dbReference type="ARBA" id="ARBA00022630"/>
    </source>
</evidence>
<feature type="domain" description="FAD-binding FR-type" evidence="9">
    <location>
        <begin position="5"/>
        <end position="106"/>
    </location>
</feature>
<keyword evidence="7" id="KW-0411">Iron-sulfur</keyword>
<dbReference type="InterPro" id="IPR036010">
    <property type="entry name" value="2Fe-2S_ferredoxin-like_sf"/>
</dbReference>
<dbReference type="CDD" id="cd06185">
    <property type="entry name" value="PDR_like"/>
    <property type="match status" value="1"/>
</dbReference>
<dbReference type="Gene3D" id="2.40.30.10">
    <property type="entry name" value="Translation factors"/>
    <property type="match status" value="1"/>
</dbReference>
<dbReference type="CDD" id="cd00207">
    <property type="entry name" value="fer2"/>
    <property type="match status" value="1"/>
</dbReference>
<sequence length="321" mass="34715">MTQGNSGRTVVLEKKETLADGVVRLTLRNPDRSDFPQWQPGSHIDLVLPDFIRQYSLCSPCDDPSMLQVSVLRTPNSRGGSKYVHESLAAGTEFTINGPRNNFPLQDSRKYLFIAGGIGITPILPMIEAAEAAGREWRLAYGGRSRSSMAFADELEARYGSEKVLLYPEDTHGRIDLQGLLGLPRAKMLVYACGPAPLLNVIEDFCMGWPPGALHTELFSAAALDGSGASAEPFELYLRNSGLRLEVPVDKTVLEVVEEAGIRVLSSCRQGVCGTCEIRVAAGEVDHRDAVLSEEDKASGETMLVCVSRAAAGCSTLSLEL</sequence>
<keyword evidence="3" id="KW-0001">2Fe-2S</keyword>
<dbReference type="InterPro" id="IPR017938">
    <property type="entry name" value="Riboflavin_synthase-like_b-brl"/>
</dbReference>
<dbReference type="PROSITE" id="PS51384">
    <property type="entry name" value="FAD_FR"/>
    <property type="match status" value="1"/>
</dbReference>
<keyword evidence="4" id="KW-0479">Metal-binding</keyword>
<keyword evidence="2" id="KW-0285">Flavoprotein</keyword>
<evidence type="ECO:0000313" key="10">
    <source>
        <dbReference type="EMBL" id="MBD8043395.1"/>
    </source>
</evidence>
<proteinExistence type="predicted"/>
<gene>
    <name evidence="10" type="ORF">H9638_06160</name>
</gene>
<evidence type="ECO:0000256" key="4">
    <source>
        <dbReference type="ARBA" id="ARBA00022723"/>
    </source>
</evidence>
<dbReference type="Pfam" id="PF00111">
    <property type="entry name" value="Fer2"/>
    <property type="match status" value="1"/>
</dbReference>
<dbReference type="SUPFAM" id="SSF54292">
    <property type="entry name" value="2Fe-2S ferredoxin-like"/>
    <property type="match status" value="1"/>
</dbReference>
<evidence type="ECO:0000256" key="7">
    <source>
        <dbReference type="ARBA" id="ARBA00023014"/>
    </source>
</evidence>
<dbReference type="Gene3D" id="3.40.50.80">
    <property type="entry name" value="Nucleotide-binding domain of ferredoxin-NADP reductase (FNR) module"/>
    <property type="match status" value="1"/>
</dbReference>
<comment type="caution">
    <text evidence="10">The sequence shown here is derived from an EMBL/GenBank/DDBJ whole genome shotgun (WGS) entry which is preliminary data.</text>
</comment>
<keyword evidence="11" id="KW-1185">Reference proteome</keyword>
<accession>A0ABR8YGQ0</accession>
<evidence type="ECO:0000259" key="9">
    <source>
        <dbReference type="PROSITE" id="PS51384"/>
    </source>
</evidence>
<comment type="cofactor">
    <cofactor evidence="1">
        <name>FAD</name>
        <dbReference type="ChEBI" id="CHEBI:57692"/>
    </cofactor>
</comment>
<name>A0ABR8YGQ0_9MICC</name>
<protein>
    <submittedName>
        <fullName evidence="10">Oxidoreductase</fullName>
    </submittedName>
</protein>
<dbReference type="PANTHER" id="PTHR47354:SF1">
    <property type="entry name" value="CARNITINE MONOOXYGENASE REDUCTASE SUBUNIT"/>
    <property type="match status" value="1"/>
</dbReference>
<dbReference type="InterPro" id="IPR006058">
    <property type="entry name" value="2Fe2S_fd_BS"/>
</dbReference>
<evidence type="ECO:0000313" key="11">
    <source>
        <dbReference type="Proteomes" id="UP000652763"/>
    </source>
</evidence>
<dbReference type="PROSITE" id="PS00197">
    <property type="entry name" value="2FE2S_FER_1"/>
    <property type="match status" value="1"/>
</dbReference>
<dbReference type="InterPro" id="IPR039261">
    <property type="entry name" value="FNR_nucleotide-bd"/>
</dbReference>
<evidence type="ECO:0000256" key="5">
    <source>
        <dbReference type="ARBA" id="ARBA00023002"/>
    </source>
</evidence>
<dbReference type="Gene3D" id="3.10.20.30">
    <property type="match status" value="1"/>
</dbReference>
<evidence type="ECO:0000256" key="6">
    <source>
        <dbReference type="ARBA" id="ARBA00023004"/>
    </source>
</evidence>
<dbReference type="SUPFAM" id="SSF52343">
    <property type="entry name" value="Ferredoxin reductase-like, C-terminal NADP-linked domain"/>
    <property type="match status" value="1"/>
</dbReference>
<dbReference type="Proteomes" id="UP000652763">
    <property type="component" value="Unassembled WGS sequence"/>
</dbReference>
<dbReference type="InterPro" id="IPR001041">
    <property type="entry name" value="2Fe-2S_ferredoxin-type"/>
</dbReference>
<dbReference type="SUPFAM" id="SSF63380">
    <property type="entry name" value="Riboflavin synthase domain-like"/>
    <property type="match status" value="1"/>
</dbReference>
<dbReference type="InterPro" id="IPR012675">
    <property type="entry name" value="Beta-grasp_dom_sf"/>
</dbReference>
<dbReference type="Pfam" id="PF00175">
    <property type="entry name" value="NAD_binding_1"/>
    <property type="match status" value="1"/>
</dbReference>